<reference evidence="3 4" key="1">
    <citation type="submission" date="2018-06" db="EMBL/GenBank/DDBJ databases">
        <title>Genomic Encyclopedia of Type Strains, Phase IV (KMG-IV): sequencing the most valuable type-strain genomes for metagenomic binning, comparative biology and taxonomic classification.</title>
        <authorList>
            <person name="Goeker M."/>
        </authorList>
    </citation>
    <scope>NUCLEOTIDE SEQUENCE [LARGE SCALE GENOMIC DNA]</scope>
    <source>
        <strain evidence="3 4">DSM 25532</strain>
    </source>
</reference>
<evidence type="ECO:0000256" key="1">
    <source>
        <dbReference type="SAM" id="MobiDB-lite"/>
    </source>
</evidence>
<comment type="caution">
    <text evidence="3">The sequence shown here is derived from an EMBL/GenBank/DDBJ whole genome shotgun (WGS) entry which is preliminary data.</text>
</comment>
<dbReference type="AlphaFoldDB" id="A0A366HPP2"/>
<proteinExistence type="predicted"/>
<dbReference type="Gene3D" id="3.20.20.140">
    <property type="entry name" value="Metal-dependent hydrolases"/>
    <property type="match status" value="1"/>
</dbReference>
<evidence type="ECO:0000313" key="3">
    <source>
        <dbReference type="EMBL" id="RBP45635.1"/>
    </source>
</evidence>
<feature type="compositionally biased region" description="Low complexity" evidence="1">
    <location>
        <begin position="25"/>
        <end position="36"/>
    </location>
</feature>
<name>A0A366HPP2_9BACT</name>
<gene>
    <name evidence="3" type="ORF">DES53_10217</name>
</gene>
<protein>
    <recommendedName>
        <fullName evidence="5">DUF3604 domain-containing protein</fullName>
    </recommendedName>
</protein>
<feature type="region of interest" description="Disordered" evidence="1">
    <location>
        <begin position="25"/>
        <end position="47"/>
    </location>
</feature>
<dbReference type="RefSeq" id="WP_113957219.1">
    <property type="nucleotide sequence ID" value="NZ_QNRR01000002.1"/>
</dbReference>
<keyword evidence="2" id="KW-0732">Signal</keyword>
<keyword evidence="4" id="KW-1185">Reference proteome</keyword>
<evidence type="ECO:0000256" key="2">
    <source>
        <dbReference type="SAM" id="SignalP"/>
    </source>
</evidence>
<evidence type="ECO:0008006" key="5">
    <source>
        <dbReference type="Google" id="ProtNLM"/>
    </source>
</evidence>
<accession>A0A366HPP2</accession>
<dbReference type="OrthoDB" id="543560at2"/>
<evidence type="ECO:0000313" key="4">
    <source>
        <dbReference type="Proteomes" id="UP000253426"/>
    </source>
</evidence>
<organism evidence="3 4">
    <name type="scientific">Roseimicrobium gellanilyticum</name>
    <dbReference type="NCBI Taxonomy" id="748857"/>
    <lineage>
        <taxon>Bacteria</taxon>
        <taxon>Pseudomonadati</taxon>
        <taxon>Verrucomicrobiota</taxon>
        <taxon>Verrucomicrobiia</taxon>
        <taxon>Verrucomicrobiales</taxon>
        <taxon>Verrucomicrobiaceae</taxon>
        <taxon>Roseimicrobium</taxon>
    </lineage>
</organism>
<dbReference type="Proteomes" id="UP000253426">
    <property type="component" value="Unassembled WGS sequence"/>
</dbReference>
<feature type="signal peptide" evidence="2">
    <location>
        <begin position="1"/>
        <end position="20"/>
    </location>
</feature>
<feature type="chain" id="PRO_5016719802" description="DUF3604 domain-containing protein" evidence="2">
    <location>
        <begin position="21"/>
        <end position="886"/>
    </location>
</feature>
<dbReference type="EMBL" id="QNRR01000002">
    <property type="protein sequence ID" value="RBP45635.1"/>
    <property type="molecule type" value="Genomic_DNA"/>
</dbReference>
<sequence>MKVALLLSPLLLLAFLTLLGQEGAPSPDAPANPAAAKPRRPGAGKRPAITQPELFAPLSNRLSIVDPKLHRDFPDVCVDKGGGLWVTYIEHDGVADTLHLAKREGRQFTPQAVVAQPGVLHQPTITADGAGGIWCIWAQVNAKDIMTLRARRFSKGALEEESEFASYADAGASFADAGTDASGRVWVTWQEVRPGASQIWTRHWSPSDSKWSEPVRISTAREGGNWEPRLAFTDGDGAWIAYDNSAGSEFNLRLAHVDLSGKVKDRVLLETPEYEARASLSADGKGGLWIAAERGRRQWGLDARGHENAMGFNAQKRLLLGRYDIATETFTEVPVPHNGRPTPAPDPSPGYAINVPSVLVREGQVWIACRYFTSGMWRGMLLRYIPETKTWSMPAALPDSSMGQDRHQEMFLGPRGGLWMTWPSDKRAGKECGIAGVYVSSVKTDAELATLPVEPDAEVARTPEMEPYLNESTPPRPLTEHHTWKVGGKTYRLVWGDLHRHTDISNCRTAFDGCVMEAYRYAYDLAGLDFLGTSDHTDVGKKYDPYEWWHTQRHVDVFFAPGSFTSLYAYEREQPFPWGHRNIVFAKRGGPIVYINRAFYRESQWQEELPVAAGIQAILPTELWDILKRYDHPCAVISHTGATGMGTDWTRYQGGIDNTYENTVEIFQGARVSYEGPGAPQPTVGLRQKEAYTPAKLEPKNQPIPPAPITDFEAGNKNPAAYNNGVYQKALSEGHKLSVFASSDHIATHTSFGGVYVEEFTREGIIAGFKARRTCAATDKIFVELSCGEHLMGEVFDSKEKPALTFHVAGTAPIKRVTVVRNEQDYHLMEGNDKEARATWTDANPLQGENRYYLRIEQTDGNMAWSSPLWVRYWGELGRSASGNAK</sequence>